<dbReference type="EMBL" id="JAWDGP010005803">
    <property type="protein sequence ID" value="KAK3751956.1"/>
    <property type="molecule type" value="Genomic_DNA"/>
</dbReference>
<reference evidence="1" key="1">
    <citation type="journal article" date="2023" name="G3 (Bethesda)">
        <title>A reference genome for the long-term kleptoplast-retaining sea slug Elysia crispata morphotype clarki.</title>
        <authorList>
            <person name="Eastman K.E."/>
            <person name="Pendleton A.L."/>
            <person name="Shaikh M.A."/>
            <person name="Suttiyut T."/>
            <person name="Ogas R."/>
            <person name="Tomko P."/>
            <person name="Gavelis G."/>
            <person name="Widhalm J.R."/>
            <person name="Wisecaver J.H."/>
        </authorList>
    </citation>
    <scope>NUCLEOTIDE SEQUENCE</scope>
    <source>
        <strain evidence="1">ECLA1</strain>
    </source>
</reference>
<evidence type="ECO:0000313" key="2">
    <source>
        <dbReference type="Proteomes" id="UP001283361"/>
    </source>
</evidence>
<proteinExistence type="predicted"/>
<comment type="caution">
    <text evidence="1">The sequence shown here is derived from an EMBL/GenBank/DDBJ whole genome shotgun (WGS) entry which is preliminary data.</text>
</comment>
<dbReference type="Proteomes" id="UP001283361">
    <property type="component" value="Unassembled WGS sequence"/>
</dbReference>
<sequence length="111" mass="12471">MNQPAAQLFRTLKFKVAPIDSSEKRERVRDISLFVWRRLVDSVDFDTIGCRRLSALAHNGFSKGVVLWEFTLSRFKHSLWDVGDVHLAGGLVNHVVTAARVVCQGGRHGRG</sequence>
<keyword evidence="2" id="KW-1185">Reference proteome</keyword>
<evidence type="ECO:0000313" key="1">
    <source>
        <dbReference type="EMBL" id="KAK3751956.1"/>
    </source>
</evidence>
<dbReference type="AlphaFoldDB" id="A0AAE1D1J4"/>
<name>A0AAE1D1J4_9GAST</name>
<accession>A0AAE1D1J4</accession>
<organism evidence="1 2">
    <name type="scientific">Elysia crispata</name>
    <name type="common">lettuce slug</name>
    <dbReference type="NCBI Taxonomy" id="231223"/>
    <lineage>
        <taxon>Eukaryota</taxon>
        <taxon>Metazoa</taxon>
        <taxon>Spiralia</taxon>
        <taxon>Lophotrochozoa</taxon>
        <taxon>Mollusca</taxon>
        <taxon>Gastropoda</taxon>
        <taxon>Heterobranchia</taxon>
        <taxon>Euthyneura</taxon>
        <taxon>Panpulmonata</taxon>
        <taxon>Sacoglossa</taxon>
        <taxon>Placobranchoidea</taxon>
        <taxon>Plakobranchidae</taxon>
        <taxon>Elysia</taxon>
    </lineage>
</organism>
<gene>
    <name evidence="1" type="ORF">RRG08_046228</name>
</gene>
<protein>
    <submittedName>
        <fullName evidence="1">Uncharacterized protein</fullName>
    </submittedName>
</protein>